<protein>
    <submittedName>
        <fullName evidence="2">Uncharacterized protein</fullName>
    </submittedName>
</protein>
<keyword evidence="1" id="KW-0175">Coiled coil</keyword>
<evidence type="ECO:0000256" key="1">
    <source>
        <dbReference type="SAM" id="Coils"/>
    </source>
</evidence>
<feature type="coiled-coil region" evidence="1">
    <location>
        <begin position="204"/>
        <end position="249"/>
    </location>
</feature>
<dbReference type="Proteomes" id="UP000036780">
    <property type="component" value="Unassembled WGS sequence"/>
</dbReference>
<dbReference type="RefSeq" id="WP_050349796.1">
    <property type="nucleotide sequence ID" value="NZ_JAHHXR010000018.1"/>
</dbReference>
<proteinExistence type="predicted"/>
<comment type="caution">
    <text evidence="2">The sequence shown here is derived from an EMBL/GenBank/DDBJ whole genome shotgun (WGS) entry which is preliminary data.</text>
</comment>
<dbReference type="AlphaFoldDB" id="A0A0L0QUS9"/>
<evidence type="ECO:0000313" key="3">
    <source>
        <dbReference type="Proteomes" id="UP000036780"/>
    </source>
</evidence>
<keyword evidence="3" id="KW-1185">Reference proteome</keyword>
<organism evidence="2 3">
    <name type="scientific">Virgibacillus pantothenticus</name>
    <dbReference type="NCBI Taxonomy" id="1473"/>
    <lineage>
        <taxon>Bacteria</taxon>
        <taxon>Bacillati</taxon>
        <taxon>Bacillota</taxon>
        <taxon>Bacilli</taxon>
        <taxon>Bacillales</taxon>
        <taxon>Bacillaceae</taxon>
        <taxon>Virgibacillus</taxon>
    </lineage>
</organism>
<accession>A0A0L0QUS9</accession>
<name>A0A0L0QUS9_VIRPA</name>
<dbReference type="PATRIC" id="fig|1473.5.peg.3193"/>
<evidence type="ECO:0000313" key="2">
    <source>
        <dbReference type="EMBL" id="KNE22326.1"/>
    </source>
</evidence>
<sequence>MPNNPQKYDLDNIDDEKKFTIWVRSLKSIKSINLHSLILEHDRVEKKREENKKYSYIEELPFSLQLEEKQKVNYEDIPKQTILNLHVSPSKRKLAYTFINRLLRGAELLGGQIYIGHKEDYYTELQLPHVSWRILLIEQKIRGNTEGIMQPIYRKKHSGILRLELINLENKNKLIYTDESESLVNQLEAIFLDLRKEYLPIRDKKREERRKNEVEQELIRARNETEELAKEQEKLKAKIDEKRNILKEEVFEHIEYLERIKIVEKYLQDIQSITCDDKENKEIIQNYVEKVQRLYNLNKFTEIIDLWNSKFD</sequence>
<gene>
    <name evidence="2" type="ORF">AFK71_01475</name>
</gene>
<dbReference type="EMBL" id="LGTO01000002">
    <property type="protein sequence ID" value="KNE22326.1"/>
    <property type="molecule type" value="Genomic_DNA"/>
</dbReference>
<reference evidence="3" key="1">
    <citation type="submission" date="2015-07" db="EMBL/GenBank/DDBJ databases">
        <title>Fjat-10053 dsm26.</title>
        <authorList>
            <person name="Liu B."/>
            <person name="Wang J."/>
            <person name="Zhu Y."/>
            <person name="Liu G."/>
            <person name="Chen Q."/>
            <person name="Chen Z."/>
            <person name="Lan J."/>
            <person name="Che J."/>
            <person name="Ge C."/>
            <person name="Shi H."/>
            <person name="Pan Z."/>
            <person name="Liu X."/>
        </authorList>
    </citation>
    <scope>NUCLEOTIDE SEQUENCE [LARGE SCALE GENOMIC DNA]</scope>
    <source>
        <strain evidence="3">DSM 26</strain>
    </source>
</reference>